<evidence type="ECO:0000256" key="1">
    <source>
        <dbReference type="SAM" id="SignalP"/>
    </source>
</evidence>
<dbReference type="AlphaFoldDB" id="A0A1M6PMN1"/>
<evidence type="ECO:0008006" key="4">
    <source>
        <dbReference type="Google" id="ProtNLM"/>
    </source>
</evidence>
<keyword evidence="3" id="KW-1185">Reference proteome</keyword>
<organism evidence="2 3">
    <name type="scientific">Hymenobacter psychrotolerans DSM 18569</name>
    <dbReference type="NCBI Taxonomy" id="1121959"/>
    <lineage>
        <taxon>Bacteria</taxon>
        <taxon>Pseudomonadati</taxon>
        <taxon>Bacteroidota</taxon>
        <taxon>Cytophagia</taxon>
        <taxon>Cytophagales</taxon>
        <taxon>Hymenobacteraceae</taxon>
        <taxon>Hymenobacter</taxon>
    </lineage>
</organism>
<reference evidence="3" key="1">
    <citation type="submission" date="2016-11" db="EMBL/GenBank/DDBJ databases">
        <authorList>
            <person name="Varghese N."/>
            <person name="Submissions S."/>
        </authorList>
    </citation>
    <scope>NUCLEOTIDE SEQUENCE [LARGE SCALE GENOMIC DNA]</scope>
    <source>
        <strain evidence="3">DSM 18569</strain>
    </source>
</reference>
<dbReference type="RefSeq" id="WP_073280902.1">
    <property type="nucleotide sequence ID" value="NZ_FRAS01000001.1"/>
</dbReference>
<dbReference type="OrthoDB" id="836926at2"/>
<feature type="signal peptide" evidence="1">
    <location>
        <begin position="1"/>
        <end position="25"/>
    </location>
</feature>
<proteinExistence type="predicted"/>
<feature type="chain" id="PRO_5012455059" description="Outer membrane protein beta-barrel domain-containing protein" evidence="1">
    <location>
        <begin position="26"/>
        <end position="285"/>
    </location>
</feature>
<dbReference type="EMBL" id="FRAS01000001">
    <property type="protein sequence ID" value="SHK09158.1"/>
    <property type="molecule type" value="Genomic_DNA"/>
</dbReference>
<dbReference type="Proteomes" id="UP000183947">
    <property type="component" value="Unassembled WGS sequence"/>
</dbReference>
<evidence type="ECO:0000313" key="3">
    <source>
        <dbReference type="Proteomes" id="UP000183947"/>
    </source>
</evidence>
<sequence length="285" mass="31415">MKHAYLLLLSVCMGMASLLPQVGRAQTTTSVSVAIGNTYAFTVPTTVTPCNLDGTPTGDAAKIARAHYEFTIVDATPTAYIITFPIWSNNRALTTEFAVKEITPAVKNAEGKVTVPAVTEPLFFTVSKNDLEKKVYRVYARWGPPEVSTGTVIIPVKMRFNEFDFSRDFSLGFSMGPRWRISRRRDHFVHVLGSFNVNIVNLDSANTNGRIRQATDKGALGLGLGGVLDFNGAQVGLFTGWDWLGRRDRNEWAYQGKPWLSMGLGFTIFSRTTAATPPVTEQKQP</sequence>
<accession>A0A1M6PMN1</accession>
<name>A0A1M6PMN1_9BACT</name>
<evidence type="ECO:0000313" key="2">
    <source>
        <dbReference type="EMBL" id="SHK09158.1"/>
    </source>
</evidence>
<keyword evidence="1" id="KW-0732">Signal</keyword>
<protein>
    <recommendedName>
        <fullName evidence="4">Outer membrane protein beta-barrel domain-containing protein</fullName>
    </recommendedName>
</protein>
<gene>
    <name evidence="2" type="ORF">SAMN02746009_00285</name>
</gene>